<dbReference type="Proteomes" id="UP000726737">
    <property type="component" value="Unassembled WGS sequence"/>
</dbReference>
<dbReference type="AlphaFoldDB" id="A0A9P6Q9P6"/>
<comment type="caution">
    <text evidence="2">The sequence shown here is derived from an EMBL/GenBank/DDBJ whole genome shotgun (WGS) entry which is preliminary data.</text>
</comment>
<accession>A0A9P6Q9P6</accession>
<keyword evidence="3" id="KW-1185">Reference proteome</keyword>
<evidence type="ECO:0000313" key="2">
    <source>
        <dbReference type="EMBL" id="KAG0262365.1"/>
    </source>
</evidence>
<protein>
    <submittedName>
        <fullName evidence="2">Uncharacterized protein</fullName>
    </submittedName>
</protein>
<gene>
    <name evidence="2" type="ORF">BG011_010248</name>
</gene>
<feature type="compositionally biased region" description="Low complexity" evidence="1">
    <location>
        <begin position="61"/>
        <end position="83"/>
    </location>
</feature>
<evidence type="ECO:0000313" key="3">
    <source>
        <dbReference type="Proteomes" id="UP000726737"/>
    </source>
</evidence>
<feature type="compositionally biased region" description="Basic and acidic residues" evidence="1">
    <location>
        <begin position="120"/>
        <end position="137"/>
    </location>
</feature>
<proteinExistence type="predicted"/>
<organism evidence="2 3">
    <name type="scientific">Mortierella polycephala</name>
    <dbReference type="NCBI Taxonomy" id="41804"/>
    <lineage>
        <taxon>Eukaryota</taxon>
        <taxon>Fungi</taxon>
        <taxon>Fungi incertae sedis</taxon>
        <taxon>Mucoromycota</taxon>
        <taxon>Mortierellomycotina</taxon>
        <taxon>Mortierellomycetes</taxon>
        <taxon>Mortierellales</taxon>
        <taxon>Mortierellaceae</taxon>
        <taxon>Mortierella</taxon>
    </lineage>
</organism>
<dbReference type="OrthoDB" id="2435805at2759"/>
<dbReference type="EMBL" id="JAAAJA010000099">
    <property type="protein sequence ID" value="KAG0262365.1"/>
    <property type="molecule type" value="Genomic_DNA"/>
</dbReference>
<evidence type="ECO:0000256" key="1">
    <source>
        <dbReference type="SAM" id="MobiDB-lite"/>
    </source>
</evidence>
<reference evidence="2" key="1">
    <citation type="journal article" date="2020" name="Fungal Divers.">
        <title>Resolving the Mortierellaceae phylogeny through synthesis of multi-gene phylogenetics and phylogenomics.</title>
        <authorList>
            <person name="Vandepol N."/>
            <person name="Liber J."/>
            <person name="Desiro A."/>
            <person name="Na H."/>
            <person name="Kennedy M."/>
            <person name="Barry K."/>
            <person name="Grigoriev I.V."/>
            <person name="Miller A.N."/>
            <person name="O'Donnell K."/>
            <person name="Stajich J.E."/>
            <person name="Bonito G."/>
        </authorList>
    </citation>
    <scope>NUCLEOTIDE SEQUENCE</scope>
    <source>
        <strain evidence="2">KOD948</strain>
    </source>
</reference>
<name>A0A9P6Q9P6_9FUNG</name>
<sequence>MPFQWTVPSVGDAIIGGGTEGVCPQNTFHFQFTGRVVGIAAPSTSSCGKIIIQPEPNNRITTTPPALSPTPTRTPTQTQAPEQPSDDEGGLSMMETLIIAGSIFTDAEQVHAAENPIPEGPKDLHTRKPNQHRHEVQEVGEVMDQDQDR</sequence>
<feature type="region of interest" description="Disordered" evidence="1">
    <location>
        <begin position="50"/>
        <end position="149"/>
    </location>
</feature>